<dbReference type="EMBL" id="BAABDD010000008">
    <property type="protein sequence ID" value="GAA3741096.1"/>
    <property type="molecule type" value="Genomic_DNA"/>
</dbReference>
<dbReference type="Proteomes" id="UP001500908">
    <property type="component" value="Unassembled WGS sequence"/>
</dbReference>
<sequence>MSAVEPRPTDTAGSLVPPWPGEHVTLGGRPVFVRSDRCGIGCAVPRQRTVYVHGLAGSAMDWTDLMGALHGEFAGEAIDLPGFGESPPPADDDYGFDAQVRVVTDLLRTGPWPVHLVGNSMGAAVATRLAAESPELVRTLTLIAPALPDLRPMRVPYQMTGALVPVIGPAVYDRIQRRPPEARVRDTLATTHYDPAAIPRQRLLEAVAAERARDGHPYARRAVLETLRGLVGEYLRRGPRALWRQAARVECPTLLVYSRHDRFVHRHMATRAFWTFRRSRLVLLAKAGHVPMMELPGVVARELRAFLRRPERMGRLPDPACQPV</sequence>
<evidence type="ECO:0000259" key="2">
    <source>
        <dbReference type="Pfam" id="PF00561"/>
    </source>
</evidence>
<evidence type="ECO:0000256" key="1">
    <source>
        <dbReference type="SAM" id="MobiDB-lite"/>
    </source>
</evidence>
<protein>
    <recommendedName>
        <fullName evidence="2">AB hydrolase-1 domain-containing protein</fullName>
    </recommendedName>
</protein>
<name>A0ABP7FJZ5_9ACTN</name>
<dbReference type="InterPro" id="IPR000073">
    <property type="entry name" value="AB_hydrolase_1"/>
</dbReference>
<dbReference type="Gene3D" id="3.40.50.1820">
    <property type="entry name" value="alpha/beta hydrolase"/>
    <property type="match status" value="1"/>
</dbReference>
<dbReference type="InterPro" id="IPR029058">
    <property type="entry name" value="AB_hydrolase_fold"/>
</dbReference>
<feature type="domain" description="AB hydrolase-1" evidence="2">
    <location>
        <begin position="50"/>
        <end position="294"/>
    </location>
</feature>
<dbReference type="SUPFAM" id="SSF53474">
    <property type="entry name" value="alpha/beta-Hydrolases"/>
    <property type="match status" value="1"/>
</dbReference>
<accession>A0ABP7FJZ5</accession>
<reference evidence="4" key="1">
    <citation type="journal article" date="2019" name="Int. J. Syst. Evol. Microbiol.">
        <title>The Global Catalogue of Microorganisms (GCM) 10K type strain sequencing project: providing services to taxonomists for standard genome sequencing and annotation.</title>
        <authorList>
            <consortium name="The Broad Institute Genomics Platform"/>
            <consortium name="The Broad Institute Genome Sequencing Center for Infectious Disease"/>
            <person name="Wu L."/>
            <person name="Ma J."/>
        </authorList>
    </citation>
    <scope>NUCLEOTIDE SEQUENCE [LARGE SCALE GENOMIC DNA]</scope>
    <source>
        <strain evidence="4">JCM 17137</strain>
    </source>
</reference>
<dbReference type="PANTHER" id="PTHR46438">
    <property type="entry name" value="ALPHA/BETA-HYDROLASES SUPERFAMILY PROTEIN"/>
    <property type="match status" value="1"/>
</dbReference>
<dbReference type="PRINTS" id="PR00111">
    <property type="entry name" value="ABHYDROLASE"/>
</dbReference>
<gene>
    <name evidence="3" type="ORF">GCM10022402_21070</name>
</gene>
<dbReference type="PANTHER" id="PTHR46438:SF11">
    <property type="entry name" value="LIPASE-RELATED"/>
    <property type="match status" value="1"/>
</dbReference>
<evidence type="ECO:0000313" key="3">
    <source>
        <dbReference type="EMBL" id="GAA3741096.1"/>
    </source>
</evidence>
<feature type="region of interest" description="Disordered" evidence="1">
    <location>
        <begin position="1"/>
        <end position="20"/>
    </location>
</feature>
<evidence type="ECO:0000313" key="4">
    <source>
        <dbReference type="Proteomes" id="UP001500908"/>
    </source>
</evidence>
<organism evidence="3 4">
    <name type="scientific">Salinactinospora qingdaonensis</name>
    <dbReference type="NCBI Taxonomy" id="702744"/>
    <lineage>
        <taxon>Bacteria</taxon>
        <taxon>Bacillati</taxon>
        <taxon>Actinomycetota</taxon>
        <taxon>Actinomycetes</taxon>
        <taxon>Streptosporangiales</taxon>
        <taxon>Nocardiopsidaceae</taxon>
        <taxon>Salinactinospora</taxon>
    </lineage>
</organism>
<proteinExistence type="predicted"/>
<comment type="caution">
    <text evidence="3">The sequence shown here is derived from an EMBL/GenBank/DDBJ whole genome shotgun (WGS) entry which is preliminary data.</text>
</comment>
<dbReference type="Pfam" id="PF00561">
    <property type="entry name" value="Abhydrolase_1"/>
    <property type="match status" value="1"/>
</dbReference>
<keyword evidence="4" id="KW-1185">Reference proteome</keyword>